<protein>
    <submittedName>
        <fullName evidence="1">Uncharacterized protein</fullName>
    </submittedName>
</protein>
<evidence type="ECO:0000313" key="2">
    <source>
        <dbReference type="Proteomes" id="UP000660265"/>
    </source>
</evidence>
<accession>A0ABQ2E376</accession>
<name>A0ABQ2E376_9ACTN</name>
<comment type="caution">
    <text evidence="1">The sequence shown here is derived from an EMBL/GenBank/DDBJ whole genome shotgun (WGS) entry which is preliminary data.</text>
</comment>
<sequence>MASVVRAYGTSQDPDAYASVVVDAILPNLLPYTIGTPGCLGFAEWNGRAMTDNAPEVMFSFATNTPFTLGITKESVTSNPSRTFPYVPAAS</sequence>
<gene>
    <name evidence="1" type="ORF">GCM10011583_24560</name>
</gene>
<keyword evidence="2" id="KW-1185">Reference proteome</keyword>
<evidence type="ECO:0000313" key="1">
    <source>
        <dbReference type="EMBL" id="GGJ92196.1"/>
    </source>
</evidence>
<proteinExistence type="predicted"/>
<organism evidence="1 2">
    <name type="scientific">Streptomyces camponoticapitis</name>
    <dbReference type="NCBI Taxonomy" id="1616125"/>
    <lineage>
        <taxon>Bacteria</taxon>
        <taxon>Bacillati</taxon>
        <taxon>Actinomycetota</taxon>
        <taxon>Actinomycetes</taxon>
        <taxon>Kitasatosporales</taxon>
        <taxon>Streptomycetaceae</taxon>
        <taxon>Streptomyces</taxon>
    </lineage>
</organism>
<dbReference type="EMBL" id="BMMV01000006">
    <property type="protein sequence ID" value="GGJ92196.1"/>
    <property type="molecule type" value="Genomic_DNA"/>
</dbReference>
<reference evidence="2" key="1">
    <citation type="journal article" date="2019" name="Int. J. Syst. Evol. Microbiol.">
        <title>The Global Catalogue of Microorganisms (GCM) 10K type strain sequencing project: providing services to taxonomists for standard genome sequencing and annotation.</title>
        <authorList>
            <consortium name="The Broad Institute Genomics Platform"/>
            <consortium name="The Broad Institute Genome Sequencing Center for Infectious Disease"/>
            <person name="Wu L."/>
            <person name="Ma J."/>
        </authorList>
    </citation>
    <scope>NUCLEOTIDE SEQUENCE [LARGE SCALE GENOMIC DNA]</scope>
    <source>
        <strain evidence="2">CGMCC 4.7275</strain>
    </source>
</reference>
<dbReference type="Proteomes" id="UP000660265">
    <property type="component" value="Unassembled WGS sequence"/>
</dbReference>